<evidence type="ECO:0000313" key="2">
    <source>
        <dbReference type="Proteomes" id="UP001519460"/>
    </source>
</evidence>
<proteinExistence type="predicted"/>
<sequence>MNDRIGSQTTHAQAKTIRSSDRFFSTLSLQYLRATEDPKSDYLAFTLDWITSRDCARTARKATTTHAHKRPLHAPGAYGVAERLKVMTFRHFTQAATGKALEVIDLECGMMFGAPCYRFIRKVVAETLNSLLGKDREKSQVASCSGCPLNGNVTCDVTTPNEVQKRMSLRYIRPPLNICFIKRPGSSSCTPLENPLQVFFFALYQRSIFIKKHPSVTRCRCSQGIGMMGPITPIQKRDKHQTDVSKLLTDACPKDMKPDTDVSNLAEEALTKADENNDDLLNASEVAKFASLVGESEAATEAMHCSVKTLPGYRCSS</sequence>
<dbReference type="PROSITE" id="PS00018">
    <property type="entry name" value="EF_HAND_1"/>
    <property type="match status" value="1"/>
</dbReference>
<dbReference type="AlphaFoldDB" id="A0ABD0L7R7"/>
<keyword evidence="2" id="KW-1185">Reference proteome</keyword>
<evidence type="ECO:0000313" key="1">
    <source>
        <dbReference type="EMBL" id="KAK7495424.1"/>
    </source>
</evidence>
<gene>
    <name evidence="1" type="ORF">BaRGS_00013363</name>
</gene>
<dbReference type="EMBL" id="JACVVK020000075">
    <property type="protein sequence ID" value="KAK7495424.1"/>
    <property type="molecule type" value="Genomic_DNA"/>
</dbReference>
<organism evidence="1 2">
    <name type="scientific">Batillaria attramentaria</name>
    <dbReference type="NCBI Taxonomy" id="370345"/>
    <lineage>
        <taxon>Eukaryota</taxon>
        <taxon>Metazoa</taxon>
        <taxon>Spiralia</taxon>
        <taxon>Lophotrochozoa</taxon>
        <taxon>Mollusca</taxon>
        <taxon>Gastropoda</taxon>
        <taxon>Caenogastropoda</taxon>
        <taxon>Sorbeoconcha</taxon>
        <taxon>Cerithioidea</taxon>
        <taxon>Batillariidae</taxon>
        <taxon>Batillaria</taxon>
    </lineage>
</organism>
<accession>A0ABD0L7R7</accession>
<evidence type="ECO:0008006" key="3">
    <source>
        <dbReference type="Google" id="ProtNLM"/>
    </source>
</evidence>
<comment type="caution">
    <text evidence="1">The sequence shown here is derived from an EMBL/GenBank/DDBJ whole genome shotgun (WGS) entry which is preliminary data.</text>
</comment>
<name>A0ABD0L7R7_9CAEN</name>
<dbReference type="InterPro" id="IPR018247">
    <property type="entry name" value="EF_Hand_1_Ca_BS"/>
</dbReference>
<dbReference type="Proteomes" id="UP001519460">
    <property type="component" value="Unassembled WGS sequence"/>
</dbReference>
<reference evidence="1 2" key="1">
    <citation type="journal article" date="2023" name="Sci. Data">
        <title>Genome assembly of the Korean intertidal mud-creeper Batillaria attramentaria.</title>
        <authorList>
            <person name="Patra A.K."/>
            <person name="Ho P.T."/>
            <person name="Jun S."/>
            <person name="Lee S.J."/>
            <person name="Kim Y."/>
            <person name="Won Y.J."/>
        </authorList>
    </citation>
    <scope>NUCLEOTIDE SEQUENCE [LARGE SCALE GENOMIC DNA]</scope>
    <source>
        <strain evidence="1">Wonlab-2016</strain>
    </source>
</reference>
<protein>
    <recommendedName>
        <fullName evidence="3">EF-hand domain-containing protein</fullName>
    </recommendedName>
</protein>